<keyword evidence="1 9" id="KW-0547">Nucleotide-binding</keyword>
<dbReference type="GO" id="GO:0016787">
    <property type="term" value="F:hydrolase activity"/>
    <property type="evidence" value="ECO:0007669"/>
    <property type="project" value="UniProtKB-UniRule"/>
</dbReference>
<dbReference type="Pfam" id="PF00580">
    <property type="entry name" value="UvrD-helicase"/>
    <property type="match status" value="2"/>
</dbReference>
<dbReference type="InterPro" id="IPR014017">
    <property type="entry name" value="DNA_helicase_UvrD-like_C"/>
</dbReference>
<proteinExistence type="predicted"/>
<evidence type="ECO:0000256" key="6">
    <source>
        <dbReference type="ARBA" id="ARBA00034617"/>
    </source>
</evidence>
<dbReference type="STRING" id="5762.D2VVC4"/>
<dbReference type="InterPro" id="IPR014016">
    <property type="entry name" value="UvrD-like_ATP-bd"/>
</dbReference>
<dbReference type="Pfam" id="PF13538">
    <property type="entry name" value="UvrD_C_2"/>
    <property type="match status" value="1"/>
</dbReference>
<comment type="catalytic activity">
    <reaction evidence="8">
        <text>ATP + H2O = ADP + phosphate + H(+)</text>
        <dbReference type="Rhea" id="RHEA:13065"/>
        <dbReference type="ChEBI" id="CHEBI:15377"/>
        <dbReference type="ChEBI" id="CHEBI:15378"/>
        <dbReference type="ChEBI" id="CHEBI:30616"/>
        <dbReference type="ChEBI" id="CHEBI:43474"/>
        <dbReference type="ChEBI" id="CHEBI:456216"/>
        <dbReference type="EC" id="5.6.2.4"/>
    </reaction>
</comment>
<protein>
    <recommendedName>
        <fullName evidence="7">DNA 3'-5' helicase</fullName>
        <ecNumber evidence="7">5.6.2.4</ecNumber>
    </recommendedName>
</protein>
<accession>D2VVC4</accession>
<keyword evidence="5" id="KW-0413">Isomerase</keyword>
<name>D2VVC4_NAEGR</name>
<evidence type="ECO:0000256" key="8">
    <source>
        <dbReference type="ARBA" id="ARBA00048988"/>
    </source>
</evidence>
<dbReference type="Gene3D" id="3.40.50.300">
    <property type="entry name" value="P-loop containing nucleotide triphosphate hydrolases"/>
    <property type="match status" value="3"/>
</dbReference>
<dbReference type="GeneID" id="8853477"/>
<dbReference type="InterPro" id="IPR027785">
    <property type="entry name" value="UvrD-like_helicase_C"/>
</dbReference>
<keyword evidence="4 9" id="KW-0067">ATP-binding</keyword>
<dbReference type="GO" id="GO:0005634">
    <property type="term" value="C:nucleus"/>
    <property type="evidence" value="ECO:0007669"/>
    <property type="project" value="TreeGrafter"/>
</dbReference>
<gene>
    <name evidence="11" type="ORF">NAEGRDRAFT_52552</name>
</gene>
<dbReference type="SUPFAM" id="SSF52540">
    <property type="entry name" value="P-loop containing nucleoside triphosphate hydrolases"/>
    <property type="match status" value="1"/>
</dbReference>
<dbReference type="eggNOG" id="KOG2108">
    <property type="taxonomic scope" value="Eukaryota"/>
</dbReference>
<feature type="domain" description="UvrD-like helicase ATP-binding" evidence="10">
    <location>
        <begin position="98"/>
        <end position="296"/>
    </location>
</feature>
<dbReference type="PROSITE" id="PS51198">
    <property type="entry name" value="UVRD_HELICASE_ATP_BIND"/>
    <property type="match status" value="1"/>
</dbReference>
<dbReference type="GO" id="GO:0003677">
    <property type="term" value="F:DNA binding"/>
    <property type="evidence" value="ECO:0007669"/>
    <property type="project" value="InterPro"/>
</dbReference>
<keyword evidence="2 9" id="KW-0378">Hydrolase</keyword>
<organism evidence="12">
    <name type="scientific">Naegleria gruberi</name>
    <name type="common">Amoeba</name>
    <dbReference type="NCBI Taxonomy" id="5762"/>
    <lineage>
        <taxon>Eukaryota</taxon>
        <taxon>Discoba</taxon>
        <taxon>Heterolobosea</taxon>
        <taxon>Tetramitia</taxon>
        <taxon>Eutetramitia</taxon>
        <taxon>Vahlkampfiidae</taxon>
        <taxon>Naegleria</taxon>
    </lineage>
</organism>
<dbReference type="InterPro" id="IPR027417">
    <property type="entry name" value="P-loop_NTPase"/>
</dbReference>
<dbReference type="PANTHER" id="PTHR11070:SF2">
    <property type="entry name" value="ATP-DEPENDENT DNA HELICASE SRS2"/>
    <property type="match status" value="1"/>
</dbReference>
<evidence type="ECO:0000256" key="5">
    <source>
        <dbReference type="ARBA" id="ARBA00023235"/>
    </source>
</evidence>
<dbReference type="KEGG" id="ngr:NAEGRDRAFT_52552"/>
<evidence type="ECO:0000313" key="11">
    <source>
        <dbReference type="EMBL" id="EFC39285.1"/>
    </source>
</evidence>
<dbReference type="VEuPathDB" id="AmoebaDB:NAEGRDRAFT_52552"/>
<dbReference type="GO" id="GO:0005524">
    <property type="term" value="F:ATP binding"/>
    <property type="evidence" value="ECO:0007669"/>
    <property type="project" value="UniProtKB-UniRule"/>
</dbReference>
<comment type="catalytic activity">
    <reaction evidence="6">
        <text>Couples ATP hydrolysis with the unwinding of duplex DNA by translocating in the 3'-5' direction.</text>
        <dbReference type="EC" id="5.6.2.4"/>
    </reaction>
</comment>
<dbReference type="CDD" id="cd17932">
    <property type="entry name" value="DEXQc_UvrD"/>
    <property type="match status" value="1"/>
</dbReference>
<evidence type="ECO:0000256" key="1">
    <source>
        <dbReference type="ARBA" id="ARBA00022741"/>
    </source>
</evidence>
<keyword evidence="12" id="KW-1185">Reference proteome</keyword>
<sequence>MRRCFSQSLINNATRRKQTLKQQDDEVKELFSTHQPQEKEEIINAMSNEAISLMPEINFGGDEEISKPVKRVRKKKEIVFPSEEEIMKTFTIDDVQIDLSEEQKQVVFGDVNDDLLVLACAGSGKTTTIICKIVYMIKYLKIPAHQIMLTTFSRLAANDMKEKLASIGVKSKFTIGTIDAFAYKTLKKYWQYFDSQACVIEYGYRLRNLMKNYPEIADEICKKKKYLIIDEYQDIDNFQAEIFEEFHKRGCKIIAVGDDSQNIYSWRGSSVEHILNFHSKYPNSKLLTLTRNYRSTPEILQVANAILRNNPDNIPKEMTTTRESNLKPIIVNDNQGLYVAKKISEYLKRGVPRERIAILSPTNYGLYKVEEQLSKFFIPHITIMEKSKSLKEMERHTTTGKVCLSTIHKSKGLEWDIVFLVDSSNDKWKGDNDAELRRVLYVAVTRAKDELHIVLPKTATCLSYITEIDRSVFRLHSPTDLRISEQPRSASDSSINPYTVTNMVRNIDGELMTILKEEGCLPQIEFTKTKIVDTDFAYCDVVYENQMFTDFGNFIDTLFCRMISEKIPNGGGFSHTCTELFINEAIVLNTGSIQVFNRYAKKLKQLMRNGKPPKALLKSITDGYEKIVMTEIIESFEKILEKGQFSFEVIPVMTEYAFPPGYVDSLKTAYRIFTNPNYESIDILESVFEISKLDAVVKEGRTRMLYLGNTNLKKKFDFIKDIAPNYTELFNNLQEHFVPFIVEKTESSVNTHRSLSYGKHVTGEADIIIDGETIIDIKCSVSQDIEVEWIIQLLCYAAMARLDGMEIKNIGVINPLRGTYHEVDISWWDQGRSLLDKLYKFTKARVDNQSGPMIVEEEEPIVEGVEEVESDDDL</sequence>
<evidence type="ECO:0000256" key="2">
    <source>
        <dbReference type="ARBA" id="ARBA00022801"/>
    </source>
</evidence>
<feature type="binding site" evidence="9">
    <location>
        <begin position="119"/>
        <end position="126"/>
    </location>
    <ligand>
        <name>ATP</name>
        <dbReference type="ChEBI" id="CHEBI:30616"/>
    </ligand>
</feature>
<reference evidence="11 12" key="1">
    <citation type="journal article" date="2010" name="Cell">
        <title>The genome of Naegleria gruberi illuminates early eukaryotic versatility.</title>
        <authorList>
            <person name="Fritz-Laylin L.K."/>
            <person name="Prochnik S.E."/>
            <person name="Ginger M.L."/>
            <person name="Dacks J.B."/>
            <person name="Carpenter M.L."/>
            <person name="Field M.C."/>
            <person name="Kuo A."/>
            <person name="Paredez A."/>
            <person name="Chapman J."/>
            <person name="Pham J."/>
            <person name="Shu S."/>
            <person name="Neupane R."/>
            <person name="Cipriano M."/>
            <person name="Mancuso J."/>
            <person name="Tu H."/>
            <person name="Salamov A."/>
            <person name="Lindquist E."/>
            <person name="Shapiro H."/>
            <person name="Lucas S."/>
            <person name="Grigoriev I.V."/>
            <person name="Cande W.Z."/>
            <person name="Fulton C."/>
            <person name="Rokhsar D.S."/>
            <person name="Dawson S.C."/>
        </authorList>
    </citation>
    <scope>NUCLEOTIDE SEQUENCE [LARGE SCALE GENOMIC DNA]</scope>
    <source>
        <strain evidence="11 12">NEG-M</strain>
    </source>
</reference>
<dbReference type="GO" id="GO:0043138">
    <property type="term" value="F:3'-5' DNA helicase activity"/>
    <property type="evidence" value="ECO:0007669"/>
    <property type="project" value="UniProtKB-EC"/>
</dbReference>
<evidence type="ECO:0000256" key="9">
    <source>
        <dbReference type="PROSITE-ProRule" id="PRU00560"/>
    </source>
</evidence>
<evidence type="ECO:0000256" key="3">
    <source>
        <dbReference type="ARBA" id="ARBA00022806"/>
    </source>
</evidence>
<dbReference type="Pfam" id="PF13361">
    <property type="entry name" value="UvrD_C"/>
    <property type="match status" value="1"/>
</dbReference>
<keyword evidence="3 9" id="KW-0347">Helicase</keyword>
<dbReference type="RefSeq" id="XP_002672029.1">
    <property type="nucleotide sequence ID" value="XM_002671983.1"/>
</dbReference>
<evidence type="ECO:0000256" key="4">
    <source>
        <dbReference type="ARBA" id="ARBA00022840"/>
    </source>
</evidence>
<dbReference type="OMA" id="HITIMEK"/>
<evidence type="ECO:0000256" key="7">
    <source>
        <dbReference type="ARBA" id="ARBA00034808"/>
    </source>
</evidence>
<dbReference type="CDD" id="cd18807">
    <property type="entry name" value="SF1_C_UvrD"/>
    <property type="match status" value="1"/>
</dbReference>
<dbReference type="EMBL" id="GG738901">
    <property type="protein sequence ID" value="EFC39285.1"/>
    <property type="molecule type" value="Genomic_DNA"/>
</dbReference>
<dbReference type="PANTHER" id="PTHR11070">
    <property type="entry name" value="UVRD / RECB / PCRA DNA HELICASE FAMILY MEMBER"/>
    <property type="match status" value="1"/>
</dbReference>
<dbReference type="Proteomes" id="UP000006671">
    <property type="component" value="Unassembled WGS sequence"/>
</dbReference>
<dbReference type="EC" id="5.6.2.4" evidence="7"/>
<dbReference type="GO" id="GO:0000725">
    <property type="term" value="P:recombinational repair"/>
    <property type="evidence" value="ECO:0007669"/>
    <property type="project" value="TreeGrafter"/>
</dbReference>
<evidence type="ECO:0000313" key="12">
    <source>
        <dbReference type="Proteomes" id="UP000006671"/>
    </source>
</evidence>
<dbReference type="InterPro" id="IPR000212">
    <property type="entry name" value="DNA_helicase_UvrD/REP"/>
</dbReference>
<dbReference type="AlphaFoldDB" id="D2VVC4"/>
<evidence type="ECO:0000259" key="10">
    <source>
        <dbReference type="PROSITE" id="PS51198"/>
    </source>
</evidence>
<dbReference type="OrthoDB" id="1470711at2759"/>
<dbReference type="InParanoid" id="D2VVC4"/>